<proteinExistence type="predicted"/>
<dbReference type="AlphaFoldDB" id="A0A7C3UNU9"/>
<evidence type="ECO:0000256" key="1">
    <source>
        <dbReference type="ARBA" id="ARBA00022679"/>
    </source>
</evidence>
<protein>
    <recommendedName>
        <fullName evidence="2">PTS EIIA type-4 domain-containing protein</fullName>
    </recommendedName>
</protein>
<sequence>MAKVFGILFAHSDLPKAYKGVLRSIWGKIPDFAFLSNTGLSAADMEKKLLKKVARIKDKDIIIFVDIIGSSCWQASLRIKERFKNIAVFSGFNLPLLVKFLQYRDKIDFPSLLSLLIKTGREAIKISGVPGDRT</sequence>
<dbReference type="PROSITE" id="PS51096">
    <property type="entry name" value="PTS_EIIA_TYPE_4"/>
    <property type="match status" value="1"/>
</dbReference>
<dbReference type="SUPFAM" id="SSF53062">
    <property type="entry name" value="PTS system fructose IIA component-like"/>
    <property type="match status" value="1"/>
</dbReference>
<dbReference type="GO" id="GO:0009401">
    <property type="term" value="P:phosphoenolpyruvate-dependent sugar phosphotransferase system"/>
    <property type="evidence" value="ECO:0007669"/>
    <property type="project" value="InterPro"/>
</dbReference>
<feature type="domain" description="PTS EIIA type-4" evidence="2">
    <location>
        <begin position="3"/>
        <end position="124"/>
    </location>
</feature>
<dbReference type="Pfam" id="PF03610">
    <property type="entry name" value="EIIA-man"/>
    <property type="match status" value="1"/>
</dbReference>
<dbReference type="GO" id="GO:0016740">
    <property type="term" value="F:transferase activity"/>
    <property type="evidence" value="ECO:0007669"/>
    <property type="project" value="UniProtKB-KW"/>
</dbReference>
<comment type="caution">
    <text evidence="3">The sequence shown here is derived from an EMBL/GenBank/DDBJ whole genome shotgun (WGS) entry which is preliminary data.</text>
</comment>
<evidence type="ECO:0000313" key="3">
    <source>
        <dbReference type="EMBL" id="HGE98883.1"/>
    </source>
</evidence>
<dbReference type="PANTHER" id="PTHR33799:SF1">
    <property type="entry name" value="PTS SYSTEM MANNOSE-SPECIFIC EIIAB COMPONENT-RELATED"/>
    <property type="match status" value="1"/>
</dbReference>
<dbReference type="InterPro" id="IPR051471">
    <property type="entry name" value="Bacterial_PTS_sugar_comp"/>
</dbReference>
<evidence type="ECO:0000259" key="2">
    <source>
        <dbReference type="PROSITE" id="PS51096"/>
    </source>
</evidence>
<dbReference type="Gene3D" id="3.40.50.510">
    <property type="entry name" value="Phosphotransferase system, mannose-type IIA component"/>
    <property type="match status" value="1"/>
</dbReference>
<reference evidence="3" key="1">
    <citation type="journal article" date="2020" name="mSystems">
        <title>Genome- and Community-Level Interaction Insights into Carbon Utilization and Element Cycling Functions of Hydrothermarchaeota in Hydrothermal Sediment.</title>
        <authorList>
            <person name="Zhou Z."/>
            <person name="Liu Y."/>
            <person name="Xu W."/>
            <person name="Pan J."/>
            <person name="Luo Z.H."/>
            <person name="Li M."/>
        </authorList>
    </citation>
    <scope>NUCLEOTIDE SEQUENCE [LARGE SCALE GENOMIC DNA]</scope>
    <source>
        <strain evidence="3">SpSt-906</strain>
    </source>
</reference>
<keyword evidence="1" id="KW-0808">Transferase</keyword>
<dbReference type="PANTHER" id="PTHR33799">
    <property type="entry name" value="PTS PERMEASE-RELATED-RELATED"/>
    <property type="match status" value="1"/>
</dbReference>
<gene>
    <name evidence="3" type="ORF">ENX07_02260</name>
</gene>
<dbReference type="InterPro" id="IPR036662">
    <property type="entry name" value="PTS_EIIA_man-typ_sf"/>
</dbReference>
<organism evidence="3">
    <name type="scientific">candidate division WOR-3 bacterium</name>
    <dbReference type="NCBI Taxonomy" id="2052148"/>
    <lineage>
        <taxon>Bacteria</taxon>
        <taxon>Bacteria division WOR-3</taxon>
    </lineage>
</organism>
<dbReference type="EMBL" id="DTMQ01000014">
    <property type="protein sequence ID" value="HGE98883.1"/>
    <property type="molecule type" value="Genomic_DNA"/>
</dbReference>
<dbReference type="InterPro" id="IPR004701">
    <property type="entry name" value="PTS_EIIA_man-typ"/>
</dbReference>
<name>A0A7C3UNU9_UNCW3</name>
<dbReference type="GO" id="GO:0016020">
    <property type="term" value="C:membrane"/>
    <property type="evidence" value="ECO:0007669"/>
    <property type="project" value="InterPro"/>
</dbReference>
<accession>A0A7C3UNU9</accession>